<dbReference type="InterPro" id="IPR001482">
    <property type="entry name" value="T2SS/T4SS_dom"/>
</dbReference>
<dbReference type="EMBL" id="BSDR01000001">
    <property type="protein sequence ID" value="GLI34165.1"/>
    <property type="molecule type" value="Genomic_DNA"/>
</dbReference>
<dbReference type="PANTHER" id="PTHR30486">
    <property type="entry name" value="TWITCHING MOTILITY PROTEIN PILT"/>
    <property type="match status" value="1"/>
</dbReference>
<comment type="caution">
    <text evidence="3">The sequence shown here is derived from an EMBL/GenBank/DDBJ whole genome shotgun (WGS) entry which is preliminary data.</text>
</comment>
<organism evidence="3 4">
    <name type="scientific">Desulforhabdus amnigena</name>
    <dbReference type="NCBI Taxonomy" id="40218"/>
    <lineage>
        <taxon>Bacteria</taxon>
        <taxon>Pseudomonadati</taxon>
        <taxon>Thermodesulfobacteriota</taxon>
        <taxon>Syntrophobacteria</taxon>
        <taxon>Syntrophobacterales</taxon>
        <taxon>Syntrophobacteraceae</taxon>
        <taxon>Desulforhabdus</taxon>
    </lineage>
</organism>
<proteinExistence type="inferred from homology"/>
<dbReference type="Pfam" id="PF00437">
    <property type="entry name" value="T2SSE"/>
    <property type="match status" value="1"/>
</dbReference>
<protein>
    <submittedName>
        <fullName evidence="3">Twitching motility protein PilT</fullName>
    </submittedName>
</protein>
<comment type="similarity">
    <text evidence="1">Belongs to the GSP E family.</text>
</comment>
<dbReference type="InterPro" id="IPR050921">
    <property type="entry name" value="T4SS_GSP_E_ATPase"/>
</dbReference>
<dbReference type="PANTHER" id="PTHR30486:SF16">
    <property type="entry name" value="TWITCHING MOTILITY PROTEIN PILT"/>
    <property type="match status" value="1"/>
</dbReference>
<name>A0A9W6D4U8_9BACT</name>
<dbReference type="RefSeq" id="WP_281793427.1">
    <property type="nucleotide sequence ID" value="NZ_BSDR01000001.1"/>
</dbReference>
<evidence type="ECO:0000259" key="2">
    <source>
        <dbReference type="SMART" id="SM00382"/>
    </source>
</evidence>
<dbReference type="GO" id="GO:0005524">
    <property type="term" value="F:ATP binding"/>
    <property type="evidence" value="ECO:0007669"/>
    <property type="project" value="InterPro"/>
</dbReference>
<dbReference type="SMART" id="SM00382">
    <property type="entry name" value="AAA"/>
    <property type="match status" value="1"/>
</dbReference>
<dbReference type="InterPro" id="IPR027417">
    <property type="entry name" value="P-loop_NTPase"/>
</dbReference>
<gene>
    <name evidence="3" type="ORF">DAMNIGENAA_15980</name>
</gene>
<dbReference type="InterPro" id="IPR006321">
    <property type="entry name" value="PilT/PilU"/>
</dbReference>
<keyword evidence="4" id="KW-1185">Reference proteome</keyword>
<dbReference type="GO" id="GO:0016887">
    <property type="term" value="F:ATP hydrolysis activity"/>
    <property type="evidence" value="ECO:0007669"/>
    <property type="project" value="InterPro"/>
</dbReference>
<feature type="domain" description="AAA+ ATPase" evidence="2">
    <location>
        <begin position="133"/>
        <end position="261"/>
    </location>
</feature>
<dbReference type="Proteomes" id="UP001144372">
    <property type="component" value="Unassembled WGS sequence"/>
</dbReference>
<dbReference type="Gene3D" id="3.30.450.90">
    <property type="match status" value="1"/>
</dbReference>
<dbReference type="InterPro" id="IPR003593">
    <property type="entry name" value="AAA+_ATPase"/>
</dbReference>
<evidence type="ECO:0000256" key="1">
    <source>
        <dbReference type="ARBA" id="ARBA00006611"/>
    </source>
</evidence>
<sequence>MRRPELDYLLSRILEENPQASDINFTVGKPLQAEVDGQLKVVCRNLGIEKLTPYHTEMLALNLAGGDRRSVQHLLKHGSCDLSYHLQGRARFRVNIFSQRGTYSIVMRQLPTKVPSLEDLKLPPVFKEVADQKYGIIFITGATGSGKSTTLAAVLNEINQKKAVHVITLEDPVEFVHPQLKATFNQRELGIDFDSFANGLRAALRQAPKVILVGEMRDRETVEIGLSAAETGHLVLSTLHTVDAGQTINRIVGMFELEEERLIRIRLADTLRWVVSQRLLPKIGGGRVAALEIMGTNLRVKEAVVQGESEGKTFYEMMQQAKPFGWMNFDDCITGLYEKGVITEETAYAYASKRAMVKRGIDQIKASRGEKTTDIEGLKIDKSYSLKMG</sequence>
<reference evidence="3" key="1">
    <citation type="submission" date="2022-12" db="EMBL/GenBank/DDBJ databases">
        <title>Reference genome sequencing for broad-spectrum identification of bacterial and archaeal isolates by mass spectrometry.</title>
        <authorList>
            <person name="Sekiguchi Y."/>
            <person name="Tourlousse D.M."/>
        </authorList>
    </citation>
    <scope>NUCLEOTIDE SEQUENCE</scope>
    <source>
        <strain evidence="3">ASRB1</strain>
    </source>
</reference>
<dbReference type="CDD" id="cd01131">
    <property type="entry name" value="PilT"/>
    <property type="match status" value="1"/>
</dbReference>
<accession>A0A9W6D4U8</accession>
<evidence type="ECO:0000313" key="3">
    <source>
        <dbReference type="EMBL" id="GLI34165.1"/>
    </source>
</evidence>
<dbReference type="Gene3D" id="3.40.50.300">
    <property type="entry name" value="P-loop containing nucleotide triphosphate hydrolases"/>
    <property type="match status" value="1"/>
</dbReference>
<evidence type="ECO:0000313" key="4">
    <source>
        <dbReference type="Proteomes" id="UP001144372"/>
    </source>
</evidence>
<dbReference type="NCBIfam" id="TIGR01420">
    <property type="entry name" value="pilT_fam"/>
    <property type="match status" value="1"/>
</dbReference>
<dbReference type="SUPFAM" id="SSF52540">
    <property type="entry name" value="P-loop containing nucleoside triphosphate hydrolases"/>
    <property type="match status" value="1"/>
</dbReference>
<dbReference type="AlphaFoldDB" id="A0A9W6D4U8"/>